<gene>
    <name evidence="3" type="ORF">I5M19_04035</name>
</gene>
<dbReference type="GO" id="GO:0006508">
    <property type="term" value="P:proteolysis"/>
    <property type="evidence" value="ECO:0007669"/>
    <property type="project" value="InterPro"/>
</dbReference>
<dbReference type="InterPro" id="IPR029045">
    <property type="entry name" value="ClpP/crotonase-like_dom_sf"/>
</dbReference>
<keyword evidence="4" id="KW-1185">Reference proteome</keyword>
<dbReference type="RefSeq" id="WP_200064277.1">
    <property type="nucleotide sequence ID" value="NZ_JAEHFW010000001.1"/>
</dbReference>
<dbReference type="Proteomes" id="UP000613193">
    <property type="component" value="Unassembled WGS sequence"/>
</dbReference>
<dbReference type="SUPFAM" id="SSF52096">
    <property type="entry name" value="ClpP/crotonase"/>
    <property type="match status" value="1"/>
</dbReference>
<dbReference type="EMBL" id="JAEHFW010000001">
    <property type="protein sequence ID" value="MBK0378462.1"/>
    <property type="molecule type" value="Genomic_DNA"/>
</dbReference>
<sequence>MKNSTALLIILCFLAFKPAQAQIVISKTDSVHRLVDTVLQFAKDRSFYRGQVNWISVTDSVQKKASNATSIKEAIPAIQLLFRLLGDHHGFITYGNTSYGWHHGDAPLDRNLHQGLLKKYREGYHLTPKVIEKKYGYLLLPNNNPTHPGDLEKIGQQIRDSLALFNGHGFKGVIIDLRLNPGGSMWPMIGGLAALFGPGKLGAFAFPEPQPDEAWGIENNKVYDGADTTYSVKSRGKDLSSMKVVVLIGPYTRSSGEALAISFKGRPNTWFIGENSGGYTTANESIQFTNQIGIFIATSVEADRNGRIYPDYIKPDAEIIGGDNFDDLTKDKKIIAALEWLKHQ</sequence>
<feature type="signal peptide" evidence="1">
    <location>
        <begin position="1"/>
        <end position="21"/>
    </location>
</feature>
<dbReference type="Pfam" id="PF03572">
    <property type="entry name" value="Peptidase_S41"/>
    <property type="match status" value="1"/>
</dbReference>
<reference evidence="3" key="1">
    <citation type="submission" date="2020-12" db="EMBL/GenBank/DDBJ databases">
        <title>Bacterial novel species Mucilaginibacter sp. SD-g isolated from soil.</title>
        <authorList>
            <person name="Jung H.-Y."/>
        </authorList>
    </citation>
    <scope>NUCLEOTIDE SEQUENCE</scope>
    <source>
        <strain evidence="3">SD-g</strain>
    </source>
</reference>
<protein>
    <submittedName>
        <fullName evidence="3">S41 family peptidase</fullName>
    </submittedName>
</protein>
<accession>A0A934PS45</accession>
<comment type="caution">
    <text evidence="3">The sequence shown here is derived from an EMBL/GenBank/DDBJ whole genome shotgun (WGS) entry which is preliminary data.</text>
</comment>
<dbReference type="Gene3D" id="3.90.226.10">
    <property type="entry name" value="2-enoyl-CoA Hydratase, Chain A, domain 1"/>
    <property type="match status" value="1"/>
</dbReference>
<proteinExistence type="predicted"/>
<dbReference type="AlphaFoldDB" id="A0A934PS45"/>
<evidence type="ECO:0000313" key="3">
    <source>
        <dbReference type="EMBL" id="MBK0378462.1"/>
    </source>
</evidence>
<feature type="domain" description="Tail specific protease" evidence="2">
    <location>
        <begin position="109"/>
        <end position="320"/>
    </location>
</feature>
<feature type="chain" id="PRO_5037162952" evidence="1">
    <location>
        <begin position="22"/>
        <end position="344"/>
    </location>
</feature>
<dbReference type="GO" id="GO:0008236">
    <property type="term" value="F:serine-type peptidase activity"/>
    <property type="evidence" value="ECO:0007669"/>
    <property type="project" value="InterPro"/>
</dbReference>
<dbReference type="SMART" id="SM00245">
    <property type="entry name" value="TSPc"/>
    <property type="match status" value="1"/>
</dbReference>
<evidence type="ECO:0000256" key="1">
    <source>
        <dbReference type="SAM" id="SignalP"/>
    </source>
</evidence>
<evidence type="ECO:0000259" key="2">
    <source>
        <dbReference type="SMART" id="SM00245"/>
    </source>
</evidence>
<name>A0A934PS45_9SPHI</name>
<organism evidence="3 4">
    <name type="scientific">Mucilaginibacter segetis</name>
    <dbReference type="NCBI Taxonomy" id="2793071"/>
    <lineage>
        <taxon>Bacteria</taxon>
        <taxon>Pseudomonadati</taxon>
        <taxon>Bacteroidota</taxon>
        <taxon>Sphingobacteriia</taxon>
        <taxon>Sphingobacteriales</taxon>
        <taxon>Sphingobacteriaceae</taxon>
        <taxon>Mucilaginibacter</taxon>
    </lineage>
</organism>
<evidence type="ECO:0000313" key="4">
    <source>
        <dbReference type="Proteomes" id="UP000613193"/>
    </source>
</evidence>
<keyword evidence="1" id="KW-0732">Signal</keyword>
<dbReference type="InterPro" id="IPR005151">
    <property type="entry name" value="Tail-specific_protease"/>
</dbReference>